<sequence length="47" mass="4815">MTVAPTSIRMRAGATVPANVFLLPESADQSVTATIRDSAIAAAQVTI</sequence>
<proteinExistence type="predicted"/>
<evidence type="ECO:0000313" key="1">
    <source>
        <dbReference type="EMBL" id="DAE18434.1"/>
    </source>
</evidence>
<name>A0A8S5QHH3_9CAUD</name>
<organism evidence="1">
    <name type="scientific">Siphoviridae sp. ctsi73</name>
    <dbReference type="NCBI Taxonomy" id="2825698"/>
    <lineage>
        <taxon>Viruses</taxon>
        <taxon>Duplodnaviria</taxon>
        <taxon>Heunggongvirae</taxon>
        <taxon>Uroviricota</taxon>
        <taxon>Caudoviricetes</taxon>
    </lineage>
</organism>
<reference evidence="1" key="1">
    <citation type="journal article" date="2021" name="Proc. Natl. Acad. Sci. U.S.A.">
        <title>A Catalog of Tens of Thousands of Viruses from Human Metagenomes Reveals Hidden Associations with Chronic Diseases.</title>
        <authorList>
            <person name="Tisza M.J."/>
            <person name="Buck C.B."/>
        </authorList>
    </citation>
    <scope>NUCLEOTIDE SEQUENCE</scope>
    <source>
        <strain evidence="1">Ctsi73</strain>
    </source>
</reference>
<protein>
    <submittedName>
        <fullName evidence="1">Uncharacterized protein</fullName>
    </submittedName>
</protein>
<dbReference type="EMBL" id="BK015655">
    <property type="protein sequence ID" value="DAE18434.1"/>
    <property type="molecule type" value="Genomic_DNA"/>
</dbReference>
<accession>A0A8S5QHH3</accession>